<dbReference type="InterPro" id="IPR003660">
    <property type="entry name" value="HAMP_dom"/>
</dbReference>
<evidence type="ECO:0000256" key="1">
    <source>
        <dbReference type="ARBA" id="ARBA00004651"/>
    </source>
</evidence>
<reference evidence="14" key="1">
    <citation type="submission" date="2018-12" db="EMBL/GenBank/DDBJ databases">
        <title>Complete genome sequencing of Jeotgalibaca sp. H21T32.</title>
        <authorList>
            <person name="Bae J.-W."/>
            <person name="Lee S.-Y."/>
        </authorList>
    </citation>
    <scope>NUCLEOTIDE SEQUENCE [LARGE SCALE GENOMIC DNA]</scope>
    <source>
        <strain evidence="14">H21T32</strain>
    </source>
</reference>
<name>A0A3Q9BL01_9LACT</name>
<proteinExistence type="inferred from homology"/>
<feature type="transmembrane region" description="Helical" evidence="10">
    <location>
        <begin position="12"/>
        <end position="34"/>
    </location>
</feature>
<organism evidence="13 14">
    <name type="scientific">Jeotgalibaca ciconiae</name>
    <dbReference type="NCBI Taxonomy" id="2496265"/>
    <lineage>
        <taxon>Bacteria</taxon>
        <taxon>Bacillati</taxon>
        <taxon>Bacillota</taxon>
        <taxon>Bacilli</taxon>
        <taxon>Lactobacillales</taxon>
        <taxon>Carnobacteriaceae</taxon>
        <taxon>Jeotgalibaca</taxon>
    </lineage>
</organism>
<feature type="domain" description="Methyl-accepting transducer" evidence="11">
    <location>
        <begin position="403"/>
        <end position="653"/>
    </location>
</feature>
<evidence type="ECO:0000256" key="2">
    <source>
        <dbReference type="ARBA" id="ARBA00022475"/>
    </source>
</evidence>
<evidence type="ECO:0000313" key="14">
    <source>
        <dbReference type="Proteomes" id="UP000273326"/>
    </source>
</evidence>
<evidence type="ECO:0000259" key="12">
    <source>
        <dbReference type="PROSITE" id="PS50885"/>
    </source>
</evidence>
<dbReference type="PANTHER" id="PTHR32089">
    <property type="entry name" value="METHYL-ACCEPTING CHEMOTAXIS PROTEIN MCPB"/>
    <property type="match status" value="1"/>
</dbReference>
<evidence type="ECO:0000256" key="3">
    <source>
        <dbReference type="ARBA" id="ARBA00022500"/>
    </source>
</evidence>
<evidence type="ECO:0000256" key="10">
    <source>
        <dbReference type="SAM" id="Phobius"/>
    </source>
</evidence>
<keyword evidence="5 10" id="KW-1133">Transmembrane helix</keyword>
<dbReference type="PANTHER" id="PTHR32089:SF112">
    <property type="entry name" value="LYSOZYME-LIKE PROTEIN-RELATED"/>
    <property type="match status" value="1"/>
</dbReference>
<feature type="transmembrane region" description="Helical" evidence="10">
    <location>
        <begin position="303"/>
        <end position="326"/>
    </location>
</feature>
<dbReference type="EMBL" id="CP034465">
    <property type="protein sequence ID" value="AZP04683.1"/>
    <property type="molecule type" value="Genomic_DNA"/>
</dbReference>
<dbReference type="GO" id="GO:0005886">
    <property type="term" value="C:plasma membrane"/>
    <property type="evidence" value="ECO:0007669"/>
    <property type="project" value="UniProtKB-SubCell"/>
</dbReference>
<feature type="domain" description="HAMP" evidence="12">
    <location>
        <begin position="350"/>
        <end position="384"/>
    </location>
</feature>
<dbReference type="RefSeq" id="WP_126110332.1">
    <property type="nucleotide sequence ID" value="NZ_CP034465.1"/>
</dbReference>
<dbReference type="InterPro" id="IPR033479">
    <property type="entry name" value="dCache_1"/>
</dbReference>
<keyword evidence="7 9" id="KW-0807">Transducer</keyword>
<evidence type="ECO:0000256" key="9">
    <source>
        <dbReference type="PROSITE-ProRule" id="PRU00284"/>
    </source>
</evidence>
<dbReference type="KEGG" id="jeh:EJN90_08575"/>
<evidence type="ECO:0000259" key="11">
    <source>
        <dbReference type="PROSITE" id="PS50111"/>
    </source>
</evidence>
<dbReference type="OrthoDB" id="9760371at2"/>
<keyword evidence="4 10" id="KW-0812">Transmembrane</keyword>
<dbReference type="PROSITE" id="PS50885">
    <property type="entry name" value="HAMP"/>
    <property type="match status" value="1"/>
</dbReference>
<dbReference type="Pfam" id="PF00015">
    <property type="entry name" value="MCPsignal"/>
    <property type="match status" value="1"/>
</dbReference>
<dbReference type="InterPro" id="IPR004089">
    <property type="entry name" value="MCPsignal_dom"/>
</dbReference>
<dbReference type="Pfam" id="PF00672">
    <property type="entry name" value="HAMP"/>
    <property type="match status" value="1"/>
</dbReference>
<dbReference type="Gene3D" id="1.10.287.950">
    <property type="entry name" value="Methyl-accepting chemotaxis protein"/>
    <property type="match status" value="1"/>
</dbReference>
<evidence type="ECO:0000313" key="13">
    <source>
        <dbReference type="EMBL" id="AZP04683.1"/>
    </source>
</evidence>
<dbReference type="GO" id="GO:0006935">
    <property type="term" value="P:chemotaxis"/>
    <property type="evidence" value="ECO:0007669"/>
    <property type="project" value="UniProtKB-KW"/>
</dbReference>
<dbReference type="SUPFAM" id="SSF58104">
    <property type="entry name" value="Methyl-accepting chemotaxis protein (MCP) signaling domain"/>
    <property type="match status" value="1"/>
</dbReference>
<dbReference type="CDD" id="cd12912">
    <property type="entry name" value="PDC2_MCP_like"/>
    <property type="match status" value="1"/>
</dbReference>
<evidence type="ECO:0000256" key="5">
    <source>
        <dbReference type="ARBA" id="ARBA00022989"/>
    </source>
</evidence>
<dbReference type="PROSITE" id="PS50111">
    <property type="entry name" value="CHEMOTAXIS_TRANSDUC_2"/>
    <property type="match status" value="1"/>
</dbReference>
<keyword evidence="14" id="KW-1185">Reference proteome</keyword>
<comment type="subcellular location">
    <subcellularLocation>
        <location evidence="1">Cell membrane</location>
        <topology evidence="1">Multi-pass membrane protein</topology>
    </subcellularLocation>
</comment>
<keyword evidence="6 10" id="KW-0472">Membrane</keyword>
<dbReference type="CDD" id="cd12913">
    <property type="entry name" value="PDC1_MCP_like"/>
    <property type="match status" value="1"/>
</dbReference>
<dbReference type="GO" id="GO:0007165">
    <property type="term" value="P:signal transduction"/>
    <property type="evidence" value="ECO:0007669"/>
    <property type="project" value="UniProtKB-KW"/>
</dbReference>
<keyword evidence="3" id="KW-0145">Chemotaxis</keyword>
<evidence type="ECO:0000256" key="6">
    <source>
        <dbReference type="ARBA" id="ARBA00023136"/>
    </source>
</evidence>
<dbReference type="AlphaFoldDB" id="A0A3Q9BL01"/>
<protein>
    <submittedName>
        <fullName evidence="13">Methyl-accepting chemotaxis protein</fullName>
    </submittedName>
</protein>
<sequence length="695" mass="77011">MTKKRFLPRLSSNLLLLIIPAILIAITAISLVTFNYSRNIIIDSLDEQMELQLSSTVNQIDKILIKERALAESVARSVGNMYEDFEEEDFERLLIDSTELYPETVGMGIWFAPNTYKNMAQFAPYAMVNENGKVIASKDYTEGDFDIHTSEWYIVGTEGDGGWTNSYLDTVSSIPMVTISVPMYREDSSILGTVTVDVDISAVKEMIAETELDFDAQAFVIDTAGIYLAAEDESKIMTMNFNEDSNKDLSNKITDILTSRENGYDNYTSDGKDYRLYYNYVPQTDWLMGINVPVANINASLNGLIQIFSIVAIVALLIVSMLIYLYSKKLGDTAMHSSLLANDISEGILYSNPLTEKDLNKNDELGEIARSLQSMQENLKKTITEIALHSQDVVSVGKRLTSTADDSATSANEIAIAIENIAGGATSQAIDTQSATENVENINHFVDENFEILIELLRSTNNIENTKDEGFEVLKELIELINLTTLINGQVNAAIEETYQKSKEIEEASRMVESISEQTNLLALNASIEAARAGEAGKGFAVVAQQIKKLAEQSKGFNEVIKKVIKELKETSTNSVEVMSETKLMLDQQGKIVEDTMSKFDNIAEAIVKNKEVVEKLQKSSNNIKDKNEELVGVVQNLSAIAEENSATTEEVAAIAQEQFRSSAEVSEASGNLSKIAVNLQEQVENFKLEKFEKE</sequence>
<dbReference type="SMART" id="SM00283">
    <property type="entry name" value="MA"/>
    <property type="match status" value="1"/>
</dbReference>
<dbReference type="Gene3D" id="3.30.450.20">
    <property type="entry name" value="PAS domain"/>
    <property type="match status" value="1"/>
</dbReference>
<evidence type="ECO:0000256" key="8">
    <source>
        <dbReference type="ARBA" id="ARBA00029447"/>
    </source>
</evidence>
<gene>
    <name evidence="13" type="ORF">EJN90_08575</name>
</gene>
<evidence type="ECO:0000256" key="7">
    <source>
        <dbReference type="ARBA" id="ARBA00023224"/>
    </source>
</evidence>
<dbReference type="Proteomes" id="UP000273326">
    <property type="component" value="Chromosome"/>
</dbReference>
<dbReference type="Pfam" id="PF02743">
    <property type="entry name" value="dCache_1"/>
    <property type="match status" value="1"/>
</dbReference>
<comment type="similarity">
    <text evidence="8">Belongs to the methyl-accepting chemotaxis (MCP) protein family.</text>
</comment>
<evidence type="ECO:0000256" key="4">
    <source>
        <dbReference type="ARBA" id="ARBA00022692"/>
    </source>
</evidence>
<accession>A0A3Q9BL01</accession>
<keyword evidence="2" id="KW-1003">Cell membrane</keyword>